<keyword evidence="2" id="KW-0732">Signal</keyword>
<feature type="region of interest" description="Disordered" evidence="1">
    <location>
        <begin position="161"/>
        <end position="204"/>
    </location>
</feature>
<dbReference type="AlphaFoldDB" id="A0A7I9VRU5"/>
<feature type="compositionally biased region" description="Pro residues" evidence="1">
    <location>
        <begin position="271"/>
        <end position="280"/>
    </location>
</feature>
<name>A0A7I9VRU5_9BACT</name>
<evidence type="ECO:0000313" key="3">
    <source>
        <dbReference type="EMBL" id="GEJ58789.1"/>
    </source>
</evidence>
<feature type="region of interest" description="Disordered" evidence="1">
    <location>
        <begin position="256"/>
        <end position="280"/>
    </location>
</feature>
<keyword evidence="4" id="KW-1185">Reference proteome</keyword>
<gene>
    <name evidence="3" type="ORF">AMYX_35300</name>
</gene>
<accession>A0A7I9VRU5</accession>
<dbReference type="EMBL" id="BJTG01000009">
    <property type="protein sequence ID" value="GEJ58789.1"/>
    <property type="molecule type" value="Genomic_DNA"/>
</dbReference>
<organism evidence="3 4">
    <name type="scientific">Anaeromyxobacter diazotrophicus</name>
    <dbReference type="NCBI Taxonomy" id="2590199"/>
    <lineage>
        <taxon>Bacteria</taxon>
        <taxon>Pseudomonadati</taxon>
        <taxon>Myxococcota</taxon>
        <taxon>Myxococcia</taxon>
        <taxon>Myxococcales</taxon>
        <taxon>Cystobacterineae</taxon>
        <taxon>Anaeromyxobacteraceae</taxon>
        <taxon>Anaeromyxobacter</taxon>
    </lineage>
</organism>
<feature type="chain" id="PRO_5029573325" evidence="2">
    <location>
        <begin position="24"/>
        <end position="280"/>
    </location>
</feature>
<evidence type="ECO:0000256" key="2">
    <source>
        <dbReference type="SAM" id="SignalP"/>
    </source>
</evidence>
<dbReference type="Proteomes" id="UP000503640">
    <property type="component" value="Unassembled WGS sequence"/>
</dbReference>
<proteinExistence type="predicted"/>
<feature type="compositionally biased region" description="Low complexity" evidence="1">
    <location>
        <begin position="174"/>
        <end position="190"/>
    </location>
</feature>
<comment type="caution">
    <text evidence="3">The sequence shown here is derived from an EMBL/GenBank/DDBJ whole genome shotgun (WGS) entry which is preliminary data.</text>
</comment>
<feature type="signal peptide" evidence="2">
    <location>
        <begin position="1"/>
        <end position="23"/>
    </location>
</feature>
<reference evidence="4" key="1">
    <citation type="journal article" date="2020" name="Appl. Environ. Microbiol.">
        <title>Diazotrophic Anaeromyxobacter Isolates from Soils.</title>
        <authorList>
            <person name="Masuda Y."/>
            <person name="Yamanaka H."/>
            <person name="Xu Z.X."/>
            <person name="Shiratori Y."/>
            <person name="Aono T."/>
            <person name="Amachi S."/>
            <person name="Senoo K."/>
            <person name="Itoh H."/>
        </authorList>
    </citation>
    <scope>NUCLEOTIDE SEQUENCE [LARGE SCALE GENOMIC DNA]</scope>
    <source>
        <strain evidence="4">R267</strain>
    </source>
</reference>
<sequence length="280" mass="29865">MHPMTVAAALAALTWLTPTAGLARAPAARSGPFRLEVLDAGGRPLPAFSQGGRTYVLGALGERYLLRVRNGGPRRVEAVVSVDGRDVVDGGPAGWEKRGYLIDAGAEVTLDGFRLSRATVAAFRFSSVPRSYAALMGDARDVGVIGVAVFIERERPPRLARPLRELESRPGLAPAPRGAGSDAGASAAPGERSARRPGLGTAFGEERDSPVQLVAFERASSRPATMLSVRYDDRVGLLAAGVELDGRWTRREEARLREEAEPFRRSGGFAQPPPGWSSER</sequence>
<evidence type="ECO:0000313" key="4">
    <source>
        <dbReference type="Proteomes" id="UP000503640"/>
    </source>
</evidence>
<protein>
    <submittedName>
        <fullName evidence="3">Uncharacterized protein</fullName>
    </submittedName>
</protein>
<dbReference type="RefSeq" id="WP_176067687.1">
    <property type="nucleotide sequence ID" value="NZ_BJTG01000009.1"/>
</dbReference>
<evidence type="ECO:0000256" key="1">
    <source>
        <dbReference type="SAM" id="MobiDB-lite"/>
    </source>
</evidence>